<feature type="region of interest" description="Disordered" evidence="1">
    <location>
        <begin position="39"/>
        <end position="65"/>
    </location>
</feature>
<feature type="region of interest" description="Disordered" evidence="1">
    <location>
        <begin position="1"/>
        <end position="25"/>
    </location>
</feature>
<reference evidence="2 3" key="1">
    <citation type="submission" date="2022-06" db="EMBL/GenBank/DDBJ databases">
        <title>Rhizosaccharibacter gen. nov. sp. nov. KSS12, endophytic bacteria isolated from sugarcane.</title>
        <authorList>
            <person name="Pitiwittayakul N."/>
        </authorList>
    </citation>
    <scope>NUCLEOTIDE SEQUENCE [LARGE SCALE GENOMIC DNA]</scope>
    <source>
        <strain evidence="2 3">KSS12</strain>
    </source>
</reference>
<gene>
    <name evidence="2" type="ORF">NFI88_11695</name>
</gene>
<organism evidence="2 3">
    <name type="scientific">Rhizosaccharibacter radicis</name>
    <dbReference type="NCBI Taxonomy" id="2782605"/>
    <lineage>
        <taxon>Bacteria</taxon>
        <taxon>Pseudomonadati</taxon>
        <taxon>Pseudomonadota</taxon>
        <taxon>Alphaproteobacteria</taxon>
        <taxon>Acetobacterales</taxon>
        <taxon>Acetobacteraceae</taxon>
        <taxon>Rhizosaccharibacter</taxon>
    </lineage>
</organism>
<sequence length="65" mass="7351">MIDREGTRAMGLGREVAEQMGITDPNKQFQIEQLFAEISREERGMRTGPGPETGILPHRPMLQNK</sequence>
<proteinExistence type="predicted"/>
<dbReference type="EMBL" id="JAMZEJ010000007">
    <property type="protein sequence ID" value="MCQ8241499.1"/>
    <property type="molecule type" value="Genomic_DNA"/>
</dbReference>
<protein>
    <submittedName>
        <fullName evidence="2">Uncharacterized protein</fullName>
    </submittedName>
</protein>
<dbReference type="Proteomes" id="UP001524547">
    <property type="component" value="Unassembled WGS sequence"/>
</dbReference>
<keyword evidence="3" id="KW-1185">Reference proteome</keyword>
<dbReference type="RefSeq" id="WP_422920253.1">
    <property type="nucleotide sequence ID" value="NZ_JAMZEJ010000007.1"/>
</dbReference>
<comment type="caution">
    <text evidence="2">The sequence shown here is derived from an EMBL/GenBank/DDBJ whole genome shotgun (WGS) entry which is preliminary data.</text>
</comment>
<accession>A0ABT1W0J5</accession>
<evidence type="ECO:0000256" key="1">
    <source>
        <dbReference type="SAM" id="MobiDB-lite"/>
    </source>
</evidence>
<evidence type="ECO:0000313" key="3">
    <source>
        <dbReference type="Proteomes" id="UP001524547"/>
    </source>
</evidence>
<evidence type="ECO:0000313" key="2">
    <source>
        <dbReference type="EMBL" id="MCQ8241499.1"/>
    </source>
</evidence>
<name>A0ABT1W0J5_9PROT</name>